<organism evidence="2 3">
    <name type="scientific">Carnegiea gigantea</name>
    <dbReference type="NCBI Taxonomy" id="171969"/>
    <lineage>
        <taxon>Eukaryota</taxon>
        <taxon>Viridiplantae</taxon>
        <taxon>Streptophyta</taxon>
        <taxon>Embryophyta</taxon>
        <taxon>Tracheophyta</taxon>
        <taxon>Spermatophyta</taxon>
        <taxon>Magnoliopsida</taxon>
        <taxon>eudicotyledons</taxon>
        <taxon>Gunneridae</taxon>
        <taxon>Pentapetalae</taxon>
        <taxon>Caryophyllales</taxon>
        <taxon>Cactineae</taxon>
        <taxon>Cactaceae</taxon>
        <taxon>Cactoideae</taxon>
        <taxon>Echinocereeae</taxon>
        <taxon>Carnegiea</taxon>
    </lineage>
</organism>
<dbReference type="PANTHER" id="PTHR34810:SF1">
    <property type="entry name" value="DNA-BINDING PROTEIN BIN4"/>
    <property type="match status" value="1"/>
</dbReference>
<dbReference type="EMBL" id="JAKOGI010000056">
    <property type="protein sequence ID" value="KAJ8446364.1"/>
    <property type="molecule type" value="Genomic_DNA"/>
</dbReference>
<dbReference type="GO" id="GO:0003690">
    <property type="term" value="F:double-stranded DNA binding"/>
    <property type="evidence" value="ECO:0007669"/>
    <property type="project" value="InterPro"/>
</dbReference>
<feature type="compositionally biased region" description="Basic and acidic residues" evidence="1">
    <location>
        <begin position="378"/>
        <end position="408"/>
    </location>
</feature>
<dbReference type="PANTHER" id="PTHR34810">
    <property type="entry name" value="DNA-BINDING PROTEIN BIN4"/>
    <property type="match status" value="1"/>
</dbReference>
<dbReference type="InterPro" id="IPR033246">
    <property type="entry name" value="BIN4"/>
</dbReference>
<reference evidence="2" key="1">
    <citation type="submission" date="2022-04" db="EMBL/GenBank/DDBJ databases">
        <title>Carnegiea gigantea Genome sequencing and assembly v2.</title>
        <authorList>
            <person name="Copetti D."/>
            <person name="Sanderson M.J."/>
            <person name="Burquez A."/>
            <person name="Wojciechowski M.F."/>
        </authorList>
    </citation>
    <scope>NUCLEOTIDE SEQUENCE</scope>
    <source>
        <strain evidence="2">SGP5-SGP5p</strain>
        <tissue evidence="2">Aerial part</tissue>
    </source>
</reference>
<evidence type="ECO:0000313" key="3">
    <source>
        <dbReference type="Proteomes" id="UP001153076"/>
    </source>
</evidence>
<dbReference type="GO" id="GO:0042023">
    <property type="term" value="P:DNA endoreduplication"/>
    <property type="evidence" value="ECO:0007669"/>
    <property type="project" value="InterPro"/>
</dbReference>
<sequence>MSNAREDSPDWLRSFQRQSAQTMSEFTTSRGLRVFQLFGGSRDLLIMKIYFVGQTPTLSVTTLSSDSELSGDKTPIKYERGEKQGENISNVAVQSDVNKFSNKKMAKKQVKVGDEMPAKRRRTEKCKKSGSEGEEDGRKEEGSDEPMEASARNHLIWALSSDSESDAEVSLSKNEAKENSSFQKSLELLNKEEKSDNAEMTPKVVMKRKSPKKRGNTEDVKLKEEKKTNDNVKIEGEGGIVDVPEEVIPEKHVEPRVTSSTLPLVLPEKVSRSKALVECEGESIDLSGDMGAVGRVIIAETPSKEPEMFLDLKGTIYKTTIVPSRTFCVVSIGQSEAKIEAIMNDFIQLAPQSNVYDAETMVEGTLDGFSFDSEDEADKTTKDTKGDQIEGVEEKANAKSKGKPEKKLGATQKKGKAAGSKQPKKRKPQGPKKGKGKK</sequence>
<accession>A0A9Q1KP51</accession>
<comment type="caution">
    <text evidence="2">The sequence shown here is derived from an EMBL/GenBank/DDBJ whole genome shotgun (WGS) entry which is preliminary data.</text>
</comment>
<dbReference type="GO" id="GO:0005634">
    <property type="term" value="C:nucleus"/>
    <property type="evidence" value="ECO:0007669"/>
    <property type="project" value="TreeGrafter"/>
</dbReference>
<keyword evidence="3" id="KW-1185">Reference proteome</keyword>
<dbReference type="AlphaFoldDB" id="A0A9Q1KP51"/>
<name>A0A9Q1KP51_9CARY</name>
<dbReference type="Proteomes" id="UP001153076">
    <property type="component" value="Unassembled WGS sequence"/>
</dbReference>
<feature type="region of interest" description="Disordered" evidence="1">
    <location>
        <begin position="168"/>
        <end position="199"/>
    </location>
</feature>
<protein>
    <recommendedName>
        <fullName evidence="4">DNA-binding protein BIN4</fullName>
    </recommendedName>
</protein>
<gene>
    <name evidence="2" type="ORF">Cgig2_019257</name>
</gene>
<feature type="region of interest" description="Disordered" evidence="1">
    <location>
        <begin position="368"/>
        <end position="438"/>
    </location>
</feature>
<proteinExistence type="predicted"/>
<dbReference type="GO" id="GO:0009330">
    <property type="term" value="C:DNA topoisomerase type II (double strand cut, ATP-hydrolyzing) complex"/>
    <property type="evidence" value="ECO:0007669"/>
    <property type="project" value="InterPro"/>
</dbReference>
<dbReference type="OrthoDB" id="549068at2759"/>
<feature type="compositionally biased region" description="Basic residues" evidence="1">
    <location>
        <begin position="422"/>
        <end position="438"/>
    </location>
</feature>
<evidence type="ECO:0000313" key="2">
    <source>
        <dbReference type="EMBL" id="KAJ8446364.1"/>
    </source>
</evidence>
<feature type="compositionally biased region" description="Basic and acidic residues" evidence="1">
    <location>
        <begin position="126"/>
        <end position="141"/>
    </location>
</feature>
<dbReference type="GO" id="GO:0051276">
    <property type="term" value="P:chromosome organization"/>
    <property type="evidence" value="ECO:0007669"/>
    <property type="project" value="TreeGrafter"/>
</dbReference>
<evidence type="ECO:0000256" key="1">
    <source>
        <dbReference type="SAM" id="MobiDB-lite"/>
    </source>
</evidence>
<feature type="region of interest" description="Disordered" evidence="1">
    <location>
        <begin position="102"/>
        <end position="150"/>
    </location>
</feature>
<evidence type="ECO:0008006" key="4">
    <source>
        <dbReference type="Google" id="ProtNLM"/>
    </source>
</evidence>